<dbReference type="InterPro" id="IPR041496">
    <property type="entry name" value="YitH/HolE_GNAT"/>
</dbReference>
<proteinExistence type="predicted"/>
<evidence type="ECO:0000313" key="4">
    <source>
        <dbReference type="Proteomes" id="UP000887458"/>
    </source>
</evidence>
<feature type="domain" description="N-acetyltransferase" evidence="2">
    <location>
        <begin position="8"/>
        <end position="146"/>
    </location>
</feature>
<evidence type="ECO:0000313" key="3">
    <source>
        <dbReference type="EMBL" id="KAH9414671.1"/>
    </source>
</evidence>
<dbReference type="Gene3D" id="3.40.630.90">
    <property type="match status" value="1"/>
</dbReference>
<dbReference type="Gene3D" id="3.40.630.30">
    <property type="match status" value="1"/>
</dbReference>
<name>A0ABQ8IWW1_DERPT</name>
<sequence>MPIQTLQYKIRHLKRQEIEQLLQLCKAEGRHMGTVAEIESWMQIDPNGFFVAVNEKDHRIIGSCCGMCLSKTHGYVGMYVVSKEYRGLGIGKQIWSAAIQHLGTRNQGLSAVSHLFTLYRDKAGFSHVADWTVDLYRLDYMERMILIHCNKHQQIKRRKYDKRQKAGSNNNNHLMTTTTTTITVHDDNDDDGVDDDKRRRQHEHIDLISSLTTKECVFCCLGHQYKSKQRKYLRQKRMLINMMNNNKSNLEFSDDESYGFSSLFFGADDEIDNANVGSGNVDNIDQSIKENIIDSSSTTTTVTATTPAKMKKATNSSFTDSIQLESLEFLFKFRFCKCIRCHGGKMRTIILNGQDDQLIEKVVEYDHRLHQYDRSRIVRLTLIEKNCISRIAMLGQTVVGYGCVKPSLQNMWIMCPLYADNEFVARMLMIDLISDLILISQSSINHNTIIPTVVLKTPSNNHNACRLLKELGFVKQDYSLKRCYTKQLVQVPTQFIYALHTSVFCTE</sequence>
<dbReference type="InterPro" id="IPR052729">
    <property type="entry name" value="Acyl/Acetyltrans_Enzymes"/>
</dbReference>
<protein>
    <recommendedName>
        <fullName evidence="2">N-acetyltransferase domain-containing protein</fullName>
    </recommendedName>
</protein>
<evidence type="ECO:0000259" key="2">
    <source>
        <dbReference type="PROSITE" id="PS51186"/>
    </source>
</evidence>
<dbReference type="SUPFAM" id="SSF55729">
    <property type="entry name" value="Acyl-CoA N-acyltransferases (Nat)"/>
    <property type="match status" value="1"/>
</dbReference>
<evidence type="ECO:0000256" key="1">
    <source>
        <dbReference type="SAM" id="MobiDB-lite"/>
    </source>
</evidence>
<dbReference type="PROSITE" id="PS51186">
    <property type="entry name" value="GNAT"/>
    <property type="match status" value="1"/>
</dbReference>
<feature type="compositionally biased region" description="Polar residues" evidence="1">
    <location>
        <begin position="166"/>
        <end position="175"/>
    </location>
</feature>
<dbReference type="Proteomes" id="UP000887458">
    <property type="component" value="Unassembled WGS sequence"/>
</dbReference>
<gene>
    <name evidence="3" type="ORF">DERP_014178</name>
</gene>
<dbReference type="PANTHER" id="PTHR47237">
    <property type="entry name" value="SLL0310 PROTEIN"/>
    <property type="match status" value="1"/>
</dbReference>
<keyword evidence="4" id="KW-1185">Reference proteome</keyword>
<organism evidence="3 4">
    <name type="scientific">Dermatophagoides pteronyssinus</name>
    <name type="common">European house dust mite</name>
    <dbReference type="NCBI Taxonomy" id="6956"/>
    <lineage>
        <taxon>Eukaryota</taxon>
        <taxon>Metazoa</taxon>
        <taxon>Ecdysozoa</taxon>
        <taxon>Arthropoda</taxon>
        <taxon>Chelicerata</taxon>
        <taxon>Arachnida</taxon>
        <taxon>Acari</taxon>
        <taxon>Acariformes</taxon>
        <taxon>Sarcoptiformes</taxon>
        <taxon>Astigmata</taxon>
        <taxon>Psoroptidia</taxon>
        <taxon>Analgoidea</taxon>
        <taxon>Pyroglyphidae</taxon>
        <taxon>Dermatophagoidinae</taxon>
        <taxon>Dermatophagoides</taxon>
    </lineage>
</organism>
<dbReference type="InterPro" id="IPR016181">
    <property type="entry name" value="Acyl_CoA_acyltransferase"/>
</dbReference>
<dbReference type="Pfam" id="PF18014">
    <property type="entry name" value="Acetyltransf_18"/>
    <property type="match status" value="1"/>
</dbReference>
<dbReference type="Pfam" id="PF00583">
    <property type="entry name" value="Acetyltransf_1"/>
    <property type="match status" value="1"/>
</dbReference>
<comment type="caution">
    <text evidence="3">The sequence shown here is derived from an EMBL/GenBank/DDBJ whole genome shotgun (WGS) entry which is preliminary data.</text>
</comment>
<reference evidence="3 4" key="2">
    <citation type="journal article" date="2022" name="Mol. Biol. Evol.">
        <title>Comparative Genomics Reveals Insights into the Divergent Evolution of Astigmatic Mites and Household Pest Adaptations.</title>
        <authorList>
            <person name="Xiong Q."/>
            <person name="Wan A.T."/>
            <person name="Liu X."/>
            <person name="Fung C.S."/>
            <person name="Xiao X."/>
            <person name="Malainual N."/>
            <person name="Hou J."/>
            <person name="Wang L."/>
            <person name="Wang M."/>
            <person name="Yang K.Y."/>
            <person name="Cui Y."/>
            <person name="Leung E.L."/>
            <person name="Nong W."/>
            <person name="Shin S.K."/>
            <person name="Au S.W."/>
            <person name="Jeong K.Y."/>
            <person name="Chew F.T."/>
            <person name="Hui J.H."/>
            <person name="Leung T.F."/>
            <person name="Tungtrongchitr A."/>
            <person name="Zhong N."/>
            <person name="Liu Z."/>
            <person name="Tsui S.K."/>
        </authorList>
    </citation>
    <scope>NUCLEOTIDE SEQUENCE [LARGE SCALE GENOMIC DNA]</scope>
    <source>
        <strain evidence="3">Derp</strain>
    </source>
</reference>
<accession>A0ABQ8IWW1</accession>
<dbReference type="PANTHER" id="PTHR47237:SF1">
    <property type="entry name" value="SLL0310 PROTEIN"/>
    <property type="match status" value="1"/>
</dbReference>
<dbReference type="CDD" id="cd04301">
    <property type="entry name" value="NAT_SF"/>
    <property type="match status" value="1"/>
</dbReference>
<dbReference type="InterPro" id="IPR000182">
    <property type="entry name" value="GNAT_dom"/>
</dbReference>
<reference evidence="3 4" key="1">
    <citation type="journal article" date="2018" name="J. Allergy Clin. Immunol.">
        <title>High-quality assembly of Dermatophagoides pteronyssinus genome and transcriptome reveals a wide range of novel allergens.</title>
        <authorList>
            <person name="Liu X.Y."/>
            <person name="Yang K.Y."/>
            <person name="Wang M.Q."/>
            <person name="Kwok J.S."/>
            <person name="Zeng X."/>
            <person name="Yang Z."/>
            <person name="Xiao X.J."/>
            <person name="Lau C.P."/>
            <person name="Li Y."/>
            <person name="Huang Z.M."/>
            <person name="Ba J.G."/>
            <person name="Yim A.K."/>
            <person name="Ouyang C.Y."/>
            <person name="Ngai S.M."/>
            <person name="Chan T.F."/>
            <person name="Leung E.L."/>
            <person name="Liu L."/>
            <person name="Liu Z.G."/>
            <person name="Tsui S.K."/>
        </authorList>
    </citation>
    <scope>NUCLEOTIDE SEQUENCE [LARGE SCALE GENOMIC DNA]</scope>
    <source>
        <strain evidence="3">Derp</strain>
    </source>
</reference>
<dbReference type="EMBL" id="NJHN03000106">
    <property type="protein sequence ID" value="KAH9414671.1"/>
    <property type="molecule type" value="Genomic_DNA"/>
</dbReference>
<feature type="region of interest" description="Disordered" evidence="1">
    <location>
        <begin position="158"/>
        <end position="195"/>
    </location>
</feature>